<gene>
    <name evidence="2" type="ORF">ACJDU8_20685</name>
</gene>
<keyword evidence="1" id="KW-0472">Membrane</keyword>
<dbReference type="Proteomes" id="UP001623660">
    <property type="component" value="Unassembled WGS sequence"/>
</dbReference>
<keyword evidence="3" id="KW-1185">Reference proteome</keyword>
<protein>
    <submittedName>
        <fullName evidence="2">NusG domain II-containing protein</fullName>
    </submittedName>
</protein>
<dbReference type="EMBL" id="JBJHZX010000042">
    <property type="protein sequence ID" value="MFL0197962.1"/>
    <property type="molecule type" value="Genomic_DNA"/>
</dbReference>
<accession>A0ABW8SPE2</accession>
<keyword evidence="1" id="KW-1133">Transmembrane helix</keyword>
<evidence type="ECO:0000256" key="1">
    <source>
        <dbReference type="SAM" id="Phobius"/>
    </source>
</evidence>
<dbReference type="InterPro" id="IPR038690">
    <property type="entry name" value="NusG_2_sf"/>
</dbReference>
<feature type="transmembrane region" description="Helical" evidence="1">
    <location>
        <begin position="7"/>
        <end position="26"/>
    </location>
</feature>
<dbReference type="Gene3D" id="2.60.320.10">
    <property type="entry name" value="N-utilization substance G protein NusG, insert domain"/>
    <property type="match status" value="1"/>
</dbReference>
<dbReference type="RefSeq" id="WP_406794071.1">
    <property type="nucleotide sequence ID" value="NZ_JBJHZX010000042.1"/>
</dbReference>
<dbReference type="Pfam" id="PF07009">
    <property type="entry name" value="NusG_II"/>
    <property type="match status" value="1"/>
</dbReference>
<reference evidence="2 3" key="1">
    <citation type="submission" date="2024-11" db="EMBL/GenBank/DDBJ databases">
        <authorList>
            <person name="Heng Y.C."/>
            <person name="Lim A.C.H."/>
            <person name="Lee J.K.Y."/>
            <person name="Kittelmann S."/>
        </authorList>
    </citation>
    <scope>NUCLEOTIDE SEQUENCE [LARGE SCALE GENOMIC DNA]</scope>
    <source>
        <strain evidence="2 3">WILCCON 0269</strain>
    </source>
</reference>
<organism evidence="2 3">
    <name type="scientific">Candidatus Clostridium eludens</name>
    <dbReference type="NCBI Taxonomy" id="3381663"/>
    <lineage>
        <taxon>Bacteria</taxon>
        <taxon>Bacillati</taxon>
        <taxon>Bacillota</taxon>
        <taxon>Clostridia</taxon>
        <taxon>Eubacteriales</taxon>
        <taxon>Clostridiaceae</taxon>
        <taxon>Clostridium</taxon>
    </lineage>
</organism>
<name>A0ABW8SPE2_9CLOT</name>
<evidence type="ECO:0000313" key="3">
    <source>
        <dbReference type="Proteomes" id="UP001623660"/>
    </source>
</evidence>
<dbReference type="CDD" id="cd09911">
    <property type="entry name" value="Lin0431_like"/>
    <property type="match status" value="1"/>
</dbReference>
<sequence length="128" mass="14657">MKKGDKIVVIFISIVIVISTVGAFIYKEYEKGLNKIAVIKENGKITKTIDLNKVKSTYTFTVKYDKLHFNKIEVQKGRIRISDSDSPRKIGMKMGWISEPGQNVICVPYKLIVEIEGKDPRLKVRRKV</sequence>
<proteinExistence type="predicted"/>
<comment type="caution">
    <text evidence="2">The sequence shown here is derived from an EMBL/GenBank/DDBJ whole genome shotgun (WGS) entry which is preliminary data.</text>
</comment>
<evidence type="ECO:0000313" key="2">
    <source>
        <dbReference type="EMBL" id="MFL0197962.1"/>
    </source>
</evidence>
<keyword evidence="1" id="KW-0812">Transmembrane</keyword>